<dbReference type="GO" id="GO:0008757">
    <property type="term" value="F:S-adenosylmethionine-dependent methyltransferase activity"/>
    <property type="evidence" value="ECO:0007669"/>
    <property type="project" value="TreeGrafter"/>
</dbReference>
<dbReference type="PANTHER" id="PTHR45875">
    <property type="entry name" value="METHYLTRANSFERASE N6AMT1"/>
    <property type="match status" value="1"/>
</dbReference>
<evidence type="ECO:0000256" key="3">
    <source>
        <dbReference type="ARBA" id="ARBA00022603"/>
    </source>
</evidence>
<keyword evidence="8" id="KW-1185">Reference proteome</keyword>
<evidence type="ECO:0000313" key="8">
    <source>
        <dbReference type="Proteomes" id="UP000319731"/>
    </source>
</evidence>
<dbReference type="RefSeq" id="XP_031027252.1">
    <property type="nucleotide sequence ID" value="XM_031167005.1"/>
</dbReference>
<dbReference type="AlphaFoldDB" id="A0A507CC39"/>
<dbReference type="Gene3D" id="3.40.50.150">
    <property type="entry name" value="Vaccinia Virus protein VP39"/>
    <property type="match status" value="1"/>
</dbReference>
<evidence type="ECO:0000256" key="6">
    <source>
        <dbReference type="ARBA" id="ARBA00023242"/>
    </source>
</evidence>
<evidence type="ECO:0000256" key="2">
    <source>
        <dbReference type="ARBA" id="ARBA00006149"/>
    </source>
</evidence>
<comment type="caution">
    <text evidence="7">The sequence shown here is derived from an EMBL/GenBank/DDBJ whole genome shotgun (WGS) entry which is preliminary data.</text>
</comment>
<keyword evidence="5" id="KW-0949">S-adenosyl-L-methionine</keyword>
<dbReference type="FunFam" id="3.40.50.150:FF:000077">
    <property type="entry name" value="HemK methyltransferase family member 2"/>
    <property type="match status" value="1"/>
</dbReference>
<dbReference type="SUPFAM" id="SSF53335">
    <property type="entry name" value="S-adenosyl-L-methionine-dependent methyltransferases"/>
    <property type="match status" value="1"/>
</dbReference>
<keyword evidence="4" id="KW-0808">Transferase</keyword>
<dbReference type="PROSITE" id="PS00092">
    <property type="entry name" value="N6_MTASE"/>
    <property type="match status" value="1"/>
</dbReference>
<dbReference type="InterPro" id="IPR029063">
    <property type="entry name" value="SAM-dependent_MTases_sf"/>
</dbReference>
<dbReference type="GO" id="GO:0003676">
    <property type="term" value="F:nucleic acid binding"/>
    <property type="evidence" value="ECO:0007669"/>
    <property type="project" value="InterPro"/>
</dbReference>
<dbReference type="GeneID" id="42002302"/>
<proteinExistence type="inferred from homology"/>
<evidence type="ECO:0000256" key="4">
    <source>
        <dbReference type="ARBA" id="ARBA00022679"/>
    </source>
</evidence>
<gene>
    <name evidence="7" type="ORF">SmJEL517_g01077</name>
</gene>
<reference evidence="7 8" key="1">
    <citation type="journal article" date="2019" name="Sci. Rep.">
        <title>Comparative genomics of chytrid fungi reveal insights into the obligate biotrophic and pathogenic lifestyle of Synchytrium endobioticum.</title>
        <authorList>
            <person name="van de Vossenberg B.T.L.H."/>
            <person name="Warris S."/>
            <person name="Nguyen H.D.T."/>
            <person name="van Gent-Pelzer M.P.E."/>
            <person name="Joly D.L."/>
            <person name="van de Geest H.C."/>
            <person name="Bonants P.J.M."/>
            <person name="Smith D.S."/>
            <person name="Levesque C.A."/>
            <person name="van der Lee T.A.J."/>
        </authorList>
    </citation>
    <scope>NUCLEOTIDE SEQUENCE [LARGE SCALE GENOMIC DNA]</scope>
    <source>
        <strain evidence="7 8">JEL517</strain>
    </source>
</reference>
<name>A0A507CC39_9FUNG</name>
<evidence type="ECO:0000313" key="7">
    <source>
        <dbReference type="EMBL" id="TPX37182.1"/>
    </source>
</evidence>
<sequence length="219" mass="24184">MLPTPITTHLSRPEYRDVYDPAEDTFLLLDALEEQTSYLKHNVVPTICLEIGSGSGCVITFLATLLGPLSCLYLATDINSVAARATLETSRVNSVYLDVINTEFAYSLDSRLSKSIDVLIFNPPYVVTSDEEVGSTSIEAAWAGGLDGRKVIDAFLELLPTLLSPRGVCYMVCIRENKPDEIGELVKRYGLESQNIMTRTAGRERLSILKFTYSQHAVP</sequence>
<comment type="subcellular location">
    <subcellularLocation>
        <location evidence="1">Nucleus</location>
    </subcellularLocation>
</comment>
<dbReference type="STRING" id="1806994.A0A507CC39"/>
<evidence type="ECO:0000256" key="5">
    <source>
        <dbReference type="ARBA" id="ARBA00022691"/>
    </source>
</evidence>
<keyword evidence="6" id="KW-0539">Nucleus</keyword>
<dbReference type="GO" id="GO:0005634">
    <property type="term" value="C:nucleus"/>
    <property type="evidence" value="ECO:0007669"/>
    <property type="project" value="UniProtKB-SubCell"/>
</dbReference>
<dbReference type="Proteomes" id="UP000319731">
    <property type="component" value="Unassembled WGS sequence"/>
</dbReference>
<comment type="similarity">
    <text evidence="2">Belongs to the eukaryotic/archaeal PrmC-related family.</text>
</comment>
<keyword evidence="3" id="KW-0489">Methyltransferase</keyword>
<organism evidence="7 8">
    <name type="scientific">Synchytrium microbalum</name>
    <dbReference type="NCBI Taxonomy" id="1806994"/>
    <lineage>
        <taxon>Eukaryota</taxon>
        <taxon>Fungi</taxon>
        <taxon>Fungi incertae sedis</taxon>
        <taxon>Chytridiomycota</taxon>
        <taxon>Chytridiomycota incertae sedis</taxon>
        <taxon>Chytridiomycetes</taxon>
        <taxon>Synchytriales</taxon>
        <taxon>Synchytriaceae</taxon>
        <taxon>Synchytrium</taxon>
    </lineage>
</organism>
<dbReference type="NCBIfam" id="TIGR00537">
    <property type="entry name" value="hemK_rel_arch"/>
    <property type="match status" value="1"/>
</dbReference>
<dbReference type="GO" id="GO:0032259">
    <property type="term" value="P:methylation"/>
    <property type="evidence" value="ECO:0007669"/>
    <property type="project" value="UniProtKB-KW"/>
</dbReference>
<dbReference type="GO" id="GO:0035657">
    <property type="term" value="C:eRF1 methyltransferase complex"/>
    <property type="evidence" value="ECO:0007669"/>
    <property type="project" value="TreeGrafter"/>
</dbReference>
<protein>
    <submittedName>
        <fullName evidence="7">Uncharacterized protein</fullName>
    </submittedName>
</protein>
<dbReference type="GO" id="GO:0008276">
    <property type="term" value="F:protein methyltransferase activity"/>
    <property type="evidence" value="ECO:0007669"/>
    <property type="project" value="TreeGrafter"/>
</dbReference>
<evidence type="ECO:0000256" key="1">
    <source>
        <dbReference type="ARBA" id="ARBA00004123"/>
    </source>
</evidence>
<dbReference type="EMBL" id="QEAO01000003">
    <property type="protein sequence ID" value="TPX37182.1"/>
    <property type="molecule type" value="Genomic_DNA"/>
</dbReference>
<dbReference type="InterPro" id="IPR052190">
    <property type="entry name" value="Euk-Arch_PrmC-MTase"/>
</dbReference>
<dbReference type="PANTHER" id="PTHR45875:SF1">
    <property type="entry name" value="METHYLTRANSFERASE N6AMT1"/>
    <property type="match status" value="1"/>
</dbReference>
<dbReference type="OrthoDB" id="406152at2759"/>
<dbReference type="InterPro" id="IPR004557">
    <property type="entry name" value="PrmC-related"/>
</dbReference>
<dbReference type="InterPro" id="IPR002052">
    <property type="entry name" value="DNA_methylase_N6_adenine_CS"/>
</dbReference>
<accession>A0A507CC39</accession>